<dbReference type="HOGENOM" id="CLU_752046_0_0_6"/>
<name>Q0HSE4_SHESR</name>
<feature type="compositionally biased region" description="Low complexity" evidence="1">
    <location>
        <begin position="166"/>
        <end position="186"/>
    </location>
</feature>
<dbReference type="AlphaFoldDB" id="Q0HSE4"/>
<dbReference type="EMBL" id="CP000444">
    <property type="protein sequence ID" value="ABI43961.1"/>
    <property type="molecule type" value="Genomic_DNA"/>
</dbReference>
<dbReference type="KEGG" id="shm:Shewmr7_2977"/>
<proteinExistence type="predicted"/>
<accession>Q0HSE4</accession>
<feature type="region of interest" description="Disordered" evidence="1">
    <location>
        <begin position="162"/>
        <end position="188"/>
    </location>
</feature>
<dbReference type="InterPro" id="IPR032389">
    <property type="entry name" value="GspB_C"/>
</dbReference>
<gene>
    <name evidence="3" type="ordered locus">Shewmr7_2977</name>
</gene>
<sequence>MSILLDAVTRNKQQQTSPLPDAVLTPRASYPTARKSAFPVAKLSLLAVAVALGVGVAWGLANWQQQHSQLIVKAHEVPAGSSNSSQANASNLIAEKASQTGSALLTTLQQSKPEGINASAGNATSASLQDDLSTQMTVESSGFRLAGKVALPREQILNEVSSNPQAYSSANTSSTSTATASVSASTDPSYDDYLATSAALDETSREQLVPHETAESEPIMLGANANRQGLATLEALREQVNAAAADVGLETAQSRKEDELVANFQDALKDVEYVKAAKTPVTEPKLDPIPKVENDDIPKYGQLPAGLQLQVPEFNIVAHVYSTDASQRWLNVDGAELQEGDKIGGKLKIIAIRPRDVVLEIQGTQFRVPAI</sequence>
<organism evidence="3">
    <name type="scientific">Shewanella sp. (strain MR-7)</name>
    <dbReference type="NCBI Taxonomy" id="60481"/>
    <lineage>
        <taxon>Bacteria</taxon>
        <taxon>Pseudomonadati</taxon>
        <taxon>Pseudomonadota</taxon>
        <taxon>Gammaproteobacteria</taxon>
        <taxon>Alteromonadales</taxon>
        <taxon>Shewanellaceae</taxon>
        <taxon>Shewanella</taxon>
    </lineage>
</organism>
<dbReference type="Pfam" id="PF16537">
    <property type="entry name" value="T2SSB"/>
    <property type="match status" value="1"/>
</dbReference>
<dbReference type="GO" id="GO:0015627">
    <property type="term" value="C:type II protein secretion system complex"/>
    <property type="evidence" value="ECO:0007669"/>
    <property type="project" value="InterPro"/>
</dbReference>
<evidence type="ECO:0000259" key="2">
    <source>
        <dbReference type="Pfam" id="PF16537"/>
    </source>
</evidence>
<evidence type="ECO:0000313" key="3">
    <source>
        <dbReference type="EMBL" id="ABI43961.1"/>
    </source>
</evidence>
<evidence type="ECO:0000256" key="1">
    <source>
        <dbReference type="SAM" id="MobiDB-lite"/>
    </source>
</evidence>
<reference evidence="3" key="1">
    <citation type="submission" date="2006-08" db="EMBL/GenBank/DDBJ databases">
        <title>Complete sequence of Chromosome1 of Shewanella sp. MR-7.</title>
        <authorList>
            <consortium name="US DOE Joint Genome Institute"/>
            <person name="Copeland A."/>
            <person name="Lucas S."/>
            <person name="Lapidus A."/>
            <person name="Barry K."/>
            <person name="Detter J.C."/>
            <person name="Glavina del Rio T."/>
            <person name="Hammon N."/>
            <person name="Israni S."/>
            <person name="Dalin E."/>
            <person name="Tice H."/>
            <person name="Pitluck S."/>
            <person name="Kiss H."/>
            <person name="Brettin T."/>
            <person name="Bruce D."/>
            <person name="Han C."/>
            <person name="Tapia R."/>
            <person name="Gilna P."/>
            <person name="Schmutz J."/>
            <person name="Larimer F."/>
            <person name="Land M."/>
            <person name="Hauser L."/>
            <person name="Kyrpides N."/>
            <person name="Mikhailova N."/>
            <person name="Nealson K."/>
            <person name="Konstantinidis K."/>
            <person name="Klappenbach J."/>
            <person name="Tiedje J."/>
            <person name="Richardson P."/>
        </authorList>
    </citation>
    <scope>NUCLEOTIDE SEQUENCE</scope>
    <source>
        <strain evidence="3">MR-7</strain>
    </source>
</reference>
<protein>
    <submittedName>
        <fullName evidence="3">General secretion pathway protein B</fullName>
    </submittedName>
</protein>
<feature type="domain" description="Type II secretion system protein GspB C-terminal" evidence="2">
    <location>
        <begin position="311"/>
        <end position="370"/>
    </location>
</feature>